<feature type="region of interest" description="Disordered" evidence="7">
    <location>
        <begin position="153"/>
        <end position="174"/>
    </location>
</feature>
<comment type="similarity">
    <text evidence="2 6">Belongs to the TGF-beta family.</text>
</comment>
<dbReference type="EMBL" id="CAXLJM020000015">
    <property type="protein sequence ID" value="CAL8082229.1"/>
    <property type="molecule type" value="Genomic_DNA"/>
</dbReference>
<proteinExistence type="inferred from homology"/>
<dbReference type="InterPro" id="IPR015615">
    <property type="entry name" value="TGF-beta-rel"/>
</dbReference>
<evidence type="ECO:0000256" key="4">
    <source>
        <dbReference type="ARBA" id="ARBA00023030"/>
    </source>
</evidence>
<keyword evidence="10" id="KW-1185">Reference proteome</keyword>
<dbReference type="PROSITE" id="PS51362">
    <property type="entry name" value="TGF_BETA_2"/>
    <property type="match status" value="1"/>
</dbReference>
<comment type="subcellular location">
    <subcellularLocation>
        <location evidence="1">Secreted</location>
    </subcellularLocation>
</comment>
<dbReference type="InterPro" id="IPR017948">
    <property type="entry name" value="TGFb_CS"/>
</dbReference>
<dbReference type="PANTHER" id="PTHR11848">
    <property type="entry name" value="TGF-BETA FAMILY"/>
    <property type="match status" value="1"/>
</dbReference>
<accession>A0ABP1Q043</accession>
<evidence type="ECO:0000313" key="10">
    <source>
        <dbReference type="Proteomes" id="UP001642540"/>
    </source>
</evidence>
<keyword evidence="3" id="KW-0964">Secreted</keyword>
<sequence length="645" mass="72438">MYNQRKISKMQCVKLRSVMGSYLNIHLNLFPIYVLLLLLTLSHGRPSAKVRETKDEVAKSHRQQFRDKWYQSHNLYPSSSVNSVSNEYNSVVYDNNNPAKNTQVSSVVHNPNFETLVETLPQLPKATSSHADAISQYTTKVVDNDETEMESASTKVSESPSTTMNPNTAIGNPTTDVMERGEQLESYQGKLPDSSNTPFPMIKHGNEEEQTNTYDHDIMSVQGAPYLGNMEDFQAMEDEQTVDIVLEGDGRNKDVPGSQLITFRQNILRSLGHTERTFQVNTAPKNVTFNYNDDGSLAKFNITKKEYLQAYGEYMTNVKNRKLANRGLIGVKDRRKKAVSLSKTYHDNGTDLFSIGTKVLKLFRFDIHYGPTMEGADVRIRRVVLSVPGGCQITGHLQNNTDLPDLKELSNLTMSGNENDHQHSGEDEQVLEFDLTQNVTAWTVRSRMSSPFIVLAICSRDTVPDKLESGASVNRHPSHHGSSLKVVTKEFMKPSFEAQMKRRARRAAPTEPSTLRGFTHKRDNGRGRECANTRHGKTCCRRSLKIKFEDLGISDVILEPKEFDAHVCEGRCNARRVAYATTHAMFQHILHQTKGKKFAPRPCCVPTALTELDVLHLDQSGNRNGGPKLIVTILKDAIVKECGCS</sequence>
<organism evidence="9 10">
    <name type="scientific">Orchesella dallaii</name>
    <dbReference type="NCBI Taxonomy" id="48710"/>
    <lineage>
        <taxon>Eukaryota</taxon>
        <taxon>Metazoa</taxon>
        <taxon>Ecdysozoa</taxon>
        <taxon>Arthropoda</taxon>
        <taxon>Hexapoda</taxon>
        <taxon>Collembola</taxon>
        <taxon>Entomobryomorpha</taxon>
        <taxon>Entomobryoidea</taxon>
        <taxon>Orchesellidae</taxon>
        <taxon>Orchesellinae</taxon>
        <taxon>Orchesella</taxon>
    </lineage>
</organism>
<dbReference type="InterPro" id="IPR001839">
    <property type="entry name" value="TGF-b_C"/>
</dbReference>
<dbReference type="SMART" id="SM00204">
    <property type="entry name" value="TGFB"/>
    <property type="match status" value="1"/>
</dbReference>
<dbReference type="Proteomes" id="UP001642540">
    <property type="component" value="Unassembled WGS sequence"/>
</dbReference>
<dbReference type="PROSITE" id="PS00250">
    <property type="entry name" value="TGF_BETA_1"/>
    <property type="match status" value="1"/>
</dbReference>
<evidence type="ECO:0000256" key="7">
    <source>
        <dbReference type="SAM" id="MobiDB-lite"/>
    </source>
</evidence>
<evidence type="ECO:0000259" key="8">
    <source>
        <dbReference type="PROSITE" id="PS51362"/>
    </source>
</evidence>
<evidence type="ECO:0000256" key="5">
    <source>
        <dbReference type="ARBA" id="ARBA00023157"/>
    </source>
</evidence>
<evidence type="ECO:0000256" key="3">
    <source>
        <dbReference type="ARBA" id="ARBA00022525"/>
    </source>
</evidence>
<gene>
    <name evidence="9" type="ORF">ODALV1_LOCUS5153</name>
</gene>
<name>A0ABP1Q043_9HEXA</name>
<dbReference type="InterPro" id="IPR029034">
    <property type="entry name" value="Cystine-knot_cytokine"/>
</dbReference>
<evidence type="ECO:0000256" key="1">
    <source>
        <dbReference type="ARBA" id="ARBA00004613"/>
    </source>
</evidence>
<evidence type="ECO:0000256" key="6">
    <source>
        <dbReference type="RuleBase" id="RU000354"/>
    </source>
</evidence>
<evidence type="ECO:0000256" key="2">
    <source>
        <dbReference type="ARBA" id="ARBA00006656"/>
    </source>
</evidence>
<reference evidence="9 10" key="1">
    <citation type="submission" date="2024-08" db="EMBL/GenBank/DDBJ databases">
        <authorList>
            <person name="Cucini C."/>
            <person name="Frati F."/>
        </authorList>
    </citation>
    <scope>NUCLEOTIDE SEQUENCE [LARGE SCALE GENOMIC DNA]</scope>
</reference>
<keyword evidence="5" id="KW-1015">Disulfide bond</keyword>
<feature type="domain" description="TGF-beta family profile" evidence="8">
    <location>
        <begin position="519"/>
        <end position="645"/>
    </location>
</feature>
<feature type="compositionally biased region" description="Basic and acidic residues" evidence="7">
    <location>
        <begin position="520"/>
        <end position="532"/>
    </location>
</feature>
<dbReference type="Pfam" id="PF00019">
    <property type="entry name" value="TGF_beta"/>
    <property type="match status" value="1"/>
</dbReference>
<dbReference type="Gene3D" id="2.10.90.10">
    <property type="entry name" value="Cystine-knot cytokines"/>
    <property type="match status" value="1"/>
</dbReference>
<comment type="caution">
    <text evidence="9">The sequence shown here is derived from an EMBL/GenBank/DDBJ whole genome shotgun (WGS) entry which is preliminary data.</text>
</comment>
<feature type="region of interest" description="Disordered" evidence="7">
    <location>
        <begin position="502"/>
        <end position="532"/>
    </location>
</feature>
<dbReference type="PANTHER" id="PTHR11848:SF119">
    <property type="entry name" value="TGF-BETA FAMILY PROFILE DOMAIN-CONTAINING PROTEIN"/>
    <property type="match status" value="1"/>
</dbReference>
<dbReference type="SUPFAM" id="SSF57501">
    <property type="entry name" value="Cystine-knot cytokines"/>
    <property type="match status" value="1"/>
</dbReference>
<evidence type="ECO:0000313" key="9">
    <source>
        <dbReference type="EMBL" id="CAL8082229.1"/>
    </source>
</evidence>
<keyword evidence="4 6" id="KW-0339">Growth factor</keyword>
<protein>
    <recommendedName>
        <fullName evidence="8">TGF-beta family profile domain-containing protein</fullName>
    </recommendedName>
</protein>